<evidence type="ECO:0000313" key="1">
    <source>
        <dbReference type="EMBL" id="GBL93610.1"/>
    </source>
</evidence>
<evidence type="ECO:0000313" key="2">
    <source>
        <dbReference type="Proteomes" id="UP000499080"/>
    </source>
</evidence>
<dbReference type="AlphaFoldDB" id="A0A4Y2BN30"/>
<gene>
    <name evidence="1" type="ORF">AVEN_25611_1</name>
</gene>
<protein>
    <submittedName>
        <fullName evidence="1">Uncharacterized protein</fullName>
    </submittedName>
</protein>
<comment type="caution">
    <text evidence="1">The sequence shown here is derived from an EMBL/GenBank/DDBJ whole genome shotgun (WGS) entry which is preliminary data.</text>
</comment>
<name>A0A4Y2BN30_ARAVE</name>
<dbReference type="Proteomes" id="UP000499080">
    <property type="component" value="Unassembled WGS sequence"/>
</dbReference>
<dbReference type="EMBL" id="BGPR01000095">
    <property type="protein sequence ID" value="GBL93610.1"/>
    <property type="molecule type" value="Genomic_DNA"/>
</dbReference>
<proteinExistence type="predicted"/>
<reference evidence="1 2" key="1">
    <citation type="journal article" date="2019" name="Sci. Rep.">
        <title>Orb-weaving spider Araneus ventricosus genome elucidates the spidroin gene catalogue.</title>
        <authorList>
            <person name="Kono N."/>
            <person name="Nakamura H."/>
            <person name="Ohtoshi R."/>
            <person name="Moran D.A.P."/>
            <person name="Shinohara A."/>
            <person name="Yoshida Y."/>
            <person name="Fujiwara M."/>
            <person name="Mori M."/>
            <person name="Tomita M."/>
            <person name="Arakawa K."/>
        </authorList>
    </citation>
    <scope>NUCLEOTIDE SEQUENCE [LARGE SCALE GENOMIC DNA]</scope>
</reference>
<organism evidence="1 2">
    <name type="scientific">Araneus ventricosus</name>
    <name type="common">Orbweaver spider</name>
    <name type="synonym">Epeira ventricosa</name>
    <dbReference type="NCBI Taxonomy" id="182803"/>
    <lineage>
        <taxon>Eukaryota</taxon>
        <taxon>Metazoa</taxon>
        <taxon>Ecdysozoa</taxon>
        <taxon>Arthropoda</taxon>
        <taxon>Chelicerata</taxon>
        <taxon>Arachnida</taxon>
        <taxon>Araneae</taxon>
        <taxon>Araneomorphae</taxon>
        <taxon>Entelegynae</taxon>
        <taxon>Araneoidea</taxon>
        <taxon>Araneidae</taxon>
        <taxon>Araneus</taxon>
    </lineage>
</organism>
<sequence>MFSFKPVIHDQTTPRQNRSSMWKSVRISLEVTEDWISNPSRYPSLRAIWNGLSVNAGVEGEAWFAEGRGACCLLVQGVIRGLVCLVFYGTKACL</sequence>
<accession>A0A4Y2BN30</accession>
<keyword evidence="2" id="KW-1185">Reference proteome</keyword>